<protein>
    <recommendedName>
        <fullName evidence="7">MARVEL domain-containing protein</fullName>
    </recommendedName>
</protein>
<evidence type="ECO:0000256" key="1">
    <source>
        <dbReference type="ARBA" id="ARBA00004141"/>
    </source>
</evidence>
<evidence type="ECO:0000313" key="9">
    <source>
        <dbReference type="Proteomes" id="UP001392437"/>
    </source>
</evidence>
<organism evidence="8 9">
    <name type="scientific">Apiospora kogelbergensis</name>
    <dbReference type="NCBI Taxonomy" id="1337665"/>
    <lineage>
        <taxon>Eukaryota</taxon>
        <taxon>Fungi</taxon>
        <taxon>Dikarya</taxon>
        <taxon>Ascomycota</taxon>
        <taxon>Pezizomycotina</taxon>
        <taxon>Sordariomycetes</taxon>
        <taxon>Xylariomycetidae</taxon>
        <taxon>Amphisphaeriales</taxon>
        <taxon>Apiosporaceae</taxon>
        <taxon>Apiospora</taxon>
    </lineage>
</organism>
<keyword evidence="3 6" id="KW-1133">Transmembrane helix</keyword>
<feature type="transmembrane region" description="Helical" evidence="6">
    <location>
        <begin position="24"/>
        <end position="44"/>
    </location>
</feature>
<feature type="region of interest" description="Disordered" evidence="5">
    <location>
        <begin position="169"/>
        <end position="188"/>
    </location>
</feature>
<name>A0AAW0QJ36_9PEZI</name>
<dbReference type="EMBL" id="JAQQWP010000008">
    <property type="protein sequence ID" value="KAK8105504.1"/>
    <property type="molecule type" value="Genomic_DNA"/>
</dbReference>
<comment type="subcellular location">
    <subcellularLocation>
        <location evidence="1">Membrane</location>
        <topology evidence="1">Multi-pass membrane protein</topology>
    </subcellularLocation>
</comment>
<evidence type="ECO:0000256" key="5">
    <source>
        <dbReference type="SAM" id="MobiDB-lite"/>
    </source>
</evidence>
<evidence type="ECO:0000256" key="3">
    <source>
        <dbReference type="ARBA" id="ARBA00022989"/>
    </source>
</evidence>
<dbReference type="InterPro" id="IPR008253">
    <property type="entry name" value="Marvel"/>
</dbReference>
<evidence type="ECO:0000259" key="7">
    <source>
        <dbReference type="Pfam" id="PF01284"/>
    </source>
</evidence>
<dbReference type="PANTHER" id="PTHR37451">
    <property type="entry name" value="MARVEL DOMAIN"/>
    <property type="match status" value="1"/>
</dbReference>
<evidence type="ECO:0000256" key="2">
    <source>
        <dbReference type="ARBA" id="ARBA00022692"/>
    </source>
</evidence>
<keyword evidence="2 6" id="KW-0812">Transmembrane</keyword>
<dbReference type="AlphaFoldDB" id="A0AAW0QJ36"/>
<comment type="caution">
    <text evidence="8">The sequence shown here is derived from an EMBL/GenBank/DDBJ whole genome shotgun (WGS) entry which is preliminary data.</text>
</comment>
<evidence type="ECO:0000256" key="4">
    <source>
        <dbReference type="ARBA" id="ARBA00023136"/>
    </source>
</evidence>
<evidence type="ECO:0000256" key="6">
    <source>
        <dbReference type="SAM" id="Phobius"/>
    </source>
</evidence>
<feature type="transmembrane region" description="Helical" evidence="6">
    <location>
        <begin position="56"/>
        <end position="75"/>
    </location>
</feature>
<dbReference type="Proteomes" id="UP001392437">
    <property type="component" value="Unassembled WGS sequence"/>
</dbReference>
<dbReference type="Pfam" id="PF01284">
    <property type="entry name" value="MARVEL"/>
    <property type="match status" value="1"/>
</dbReference>
<proteinExistence type="predicted"/>
<sequence length="205" mass="22174">MAISGLTAPGVPPQPKWLIFTKGAIILLAVIVLALAAYALSLYGDYSYYYSAGAPGYLLFVAIFAMIVYGTAIFLELKATQFYYRIAMLVAYILTCIFWLSGWAWAASWASFLLAYYSDYYYPGFHAFGSAMAACAALGAVAWVLCIINLVFFVLGSVRNHDPAANPGNVELGHSHGPKPAEAGQTPVYAQNQTAQPTPVYQQPA</sequence>
<reference evidence="8 9" key="1">
    <citation type="submission" date="2023-01" db="EMBL/GenBank/DDBJ databases">
        <title>Analysis of 21 Apiospora genomes using comparative genomics revels a genus with tremendous synthesis potential of carbohydrate active enzymes and secondary metabolites.</title>
        <authorList>
            <person name="Sorensen T."/>
        </authorList>
    </citation>
    <scope>NUCLEOTIDE SEQUENCE [LARGE SCALE GENOMIC DNA]</scope>
    <source>
        <strain evidence="8 9">CBS 117206</strain>
    </source>
</reference>
<accession>A0AAW0QJ36</accession>
<feature type="transmembrane region" description="Helical" evidence="6">
    <location>
        <begin position="82"/>
        <end position="105"/>
    </location>
</feature>
<keyword evidence="4 6" id="KW-0472">Membrane</keyword>
<dbReference type="PANTHER" id="PTHR37451:SF1">
    <property type="entry name" value="MARVEL DOMAIN-CONTAINING PROTEIN"/>
    <property type="match status" value="1"/>
</dbReference>
<keyword evidence="9" id="KW-1185">Reference proteome</keyword>
<feature type="domain" description="MARVEL" evidence="7">
    <location>
        <begin position="19"/>
        <end position="152"/>
    </location>
</feature>
<feature type="transmembrane region" description="Helical" evidence="6">
    <location>
        <begin position="125"/>
        <end position="155"/>
    </location>
</feature>
<evidence type="ECO:0000313" key="8">
    <source>
        <dbReference type="EMBL" id="KAK8105504.1"/>
    </source>
</evidence>
<gene>
    <name evidence="8" type="ORF">PG999_008863</name>
</gene>
<dbReference type="GO" id="GO:0016020">
    <property type="term" value="C:membrane"/>
    <property type="evidence" value="ECO:0007669"/>
    <property type="project" value="UniProtKB-SubCell"/>
</dbReference>